<name>A0ACB9K8X4_9ASTR</name>
<evidence type="ECO:0000313" key="2">
    <source>
        <dbReference type="Proteomes" id="UP001056120"/>
    </source>
</evidence>
<dbReference type="EMBL" id="CM042018">
    <property type="protein sequence ID" value="KAI3828719.1"/>
    <property type="molecule type" value="Genomic_DNA"/>
</dbReference>
<reference evidence="1 2" key="2">
    <citation type="journal article" date="2022" name="Mol. Ecol. Resour.">
        <title>The genomes of chicory, endive, great burdock and yacon provide insights into Asteraceae paleo-polyploidization history and plant inulin production.</title>
        <authorList>
            <person name="Fan W."/>
            <person name="Wang S."/>
            <person name="Wang H."/>
            <person name="Wang A."/>
            <person name="Jiang F."/>
            <person name="Liu H."/>
            <person name="Zhao H."/>
            <person name="Xu D."/>
            <person name="Zhang Y."/>
        </authorList>
    </citation>
    <scope>NUCLEOTIDE SEQUENCE [LARGE SCALE GENOMIC DNA]</scope>
    <source>
        <strain evidence="2">cv. Yunnan</strain>
        <tissue evidence="1">Leaves</tissue>
    </source>
</reference>
<comment type="caution">
    <text evidence="1">The sequence shown here is derived from an EMBL/GenBank/DDBJ whole genome shotgun (WGS) entry which is preliminary data.</text>
</comment>
<proteinExistence type="predicted"/>
<sequence length="189" mass="20574">MVVLAHDFRVLLVLALTVCNSSVWHSSLFTDASAFGDTDLELPAVRANRSVVEVHKDLSPNMLSGNNNGWEFNIELPLHAHYAMGGIMIFCLIYIFLFLFHSIILVSAAIGKTRIHTVEGDSHNQSCIFSSTNDGVLSNSTAIIWEVPSGIVKHTTLVSVLTSISAVVGTFAIFTACVLHPEISVYKQS</sequence>
<reference evidence="2" key="1">
    <citation type="journal article" date="2022" name="Mol. Ecol. Resour.">
        <title>The genomes of chicory, endive, great burdock and yacon provide insights into Asteraceae palaeo-polyploidization history and plant inulin production.</title>
        <authorList>
            <person name="Fan W."/>
            <person name="Wang S."/>
            <person name="Wang H."/>
            <person name="Wang A."/>
            <person name="Jiang F."/>
            <person name="Liu H."/>
            <person name="Zhao H."/>
            <person name="Xu D."/>
            <person name="Zhang Y."/>
        </authorList>
    </citation>
    <scope>NUCLEOTIDE SEQUENCE [LARGE SCALE GENOMIC DNA]</scope>
    <source>
        <strain evidence="2">cv. Yunnan</strain>
    </source>
</reference>
<gene>
    <name evidence="1" type="ORF">L1987_02828</name>
</gene>
<dbReference type="Proteomes" id="UP001056120">
    <property type="component" value="Linkage Group LG01"/>
</dbReference>
<protein>
    <submittedName>
        <fullName evidence="1">Uncharacterized protein</fullName>
    </submittedName>
</protein>
<evidence type="ECO:0000313" key="1">
    <source>
        <dbReference type="EMBL" id="KAI3828719.1"/>
    </source>
</evidence>
<accession>A0ACB9K8X4</accession>
<keyword evidence="2" id="KW-1185">Reference proteome</keyword>
<organism evidence="1 2">
    <name type="scientific">Smallanthus sonchifolius</name>
    <dbReference type="NCBI Taxonomy" id="185202"/>
    <lineage>
        <taxon>Eukaryota</taxon>
        <taxon>Viridiplantae</taxon>
        <taxon>Streptophyta</taxon>
        <taxon>Embryophyta</taxon>
        <taxon>Tracheophyta</taxon>
        <taxon>Spermatophyta</taxon>
        <taxon>Magnoliopsida</taxon>
        <taxon>eudicotyledons</taxon>
        <taxon>Gunneridae</taxon>
        <taxon>Pentapetalae</taxon>
        <taxon>asterids</taxon>
        <taxon>campanulids</taxon>
        <taxon>Asterales</taxon>
        <taxon>Asteraceae</taxon>
        <taxon>Asteroideae</taxon>
        <taxon>Heliantheae alliance</taxon>
        <taxon>Millerieae</taxon>
        <taxon>Smallanthus</taxon>
    </lineage>
</organism>